<dbReference type="PROSITE" id="PS50294">
    <property type="entry name" value="WD_REPEATS_REGION"/>
    <property type="match status" value="1"/>
</dbReference>
<keyword evidence="4" id="KW-1185">Reference proteome</keyword>
<feature type="transmembrane region" description="Helical" evidence="2">
    <location>
        <begin position="123"/>
        <end position="147"/>
    </location>
</feature>
<keyword evidence="2" id="KW-0472">Membrane</keyword>
<evidence type="ECO:0000313" key="4">
    <source>
        <dbReference type="Proteomes" id="UP000728185"/>
    </source>
</evidence>
<dbReference type="InterPro" id="IPR036322">
    <property type="entry name" value="WD40_repeat_dom_sf"/>
</dbReference>
<name>A0A8E0RW43_9TREM</name>
<dbReference type="Pfam" id="PF00400">
    <property type="entry name" value="WD40"/>
    <property type="match status" value="1"/>
</dbReference>
<keyword evidence="1" id="KW-0853">WD repeat</keyword>
<evidence type="ECO:0000256" key="1">
    <source>
        <dbReference type="PROSITE-ProRule" id="PRU00221"/>
    </source>
</evidence>
<dbReference type="InterPro" id="IPR015943">
    <property type="entry name" value="WD40/YVTN_repeat-like_dom_sf"/>
</dbReference>
<dbReference type="OrthoDB" id="10249065at2759"/>
<dbReference type="AlphaFoldDB" id="A0A8E0RW43"/>
<dbReference type="GO" id="GO:0032040">
    <property type="term" value="C:small-subunit processome"/>
    <property type="evidence" value="ECO:0007669"/>
    <property type="project" value="TreeGrafter"/>
</dbReference>
<evidence type="ECO:0000256" key="2">
    <source>
        <dbReference type="SAM" id="Phobius"/>
    </source>
</evidence>
<accession>A0A8E0RW43</accession>
<keyword evidence="2" id="KW-0812">Transmembrane</keyword>
<dbReference type="InterPro" id="IPR051733">
    <property type="entry name" value="WD_repeat_DCAF13/WDSOF1"/>
</dbReference>
<comment type="caution">
    <text evidence="3">The sequence shown here is derived from an EMBL/GenBank/DDBJ whole genome shotgun (WGS) entry which is preliminary data.</text>
</comment>
<dbReference type="InterPro" id="IPR001680">
    <property type="entry name" value="WD40_rpt"/>
</dbReference>
<dbReference type="SMART" id="SM00320">
    <property type="entry name" value="WD40"/>
    <property type="match status" value="4"/>
</dbReference>
<proteinExistence type="predicted"/>
<dbReference type="PANTHER" id="PTHR22851:SF0">
    <property type="entry name" value="DDB1- AND CUL4-ASSOCIATED FACTOR 13"/>
    <property type="match status" value="1"/>
</dbReference>
<dbReference type="EMBL" id="LUCM01005881">
    <property type="protein sequence ID" value="KAA0192132.1"/>
    <property type="molecule type" value="Genomic_DNA"/>
</dbReference>
<dbReference type="PROSITE" id="PS50082">
    <property type="entry name" value="WD_REPEATS_2"/>
    <property type="match status" value="1"/>
</dbReference>
<protein>
    <submittedName>
        <fullName evidence="3">WD repeats and SOF1 domain containing protein</fullName>
    </submittedName>
</protein>
<dbReference type="GO" id="GO:0000462">
    <property type="term" value="P:maturation of SSU-rRNA from tricistronic rRNA transcript (SSU-rRNA, 5.8S rRNA, LSU-rRNA)"/>
    <property type="evidence" value="ECO:0007669"/>
    <property type="project" value="TreeGrafter"/>
</dbReference>
<dbReference type="SUPFAM" id="SSF50978">
    <property type="entry name" value="WD40 repeat-like"/>
    <property type="match status" value="1"/>
</dbReference>
<dbReference type="PANTHER" id="PTHR22851">
    <property type="entry name" value="U3 SMALL NUCLEOLAR RNA U3 SNORNA ASSOCIATED PROTEIN"/>
    <property type="match status" value="1"/>
</dbReference>
<keyword evidence="2" id="KW-1133">Transmembrane helix</keyword>
<dbReference type="Proteomes" id="UP000728185">
    <property type="component" value="Unassembled WGS sequence"/>
</dbReference>
<dbReference type="Gene3D" id="2.130.10.10">
    <property type="entry name" value="YVTN repeat-like/Quinoprotein amine dehydrogenase"/>
    <property type="match status" value="2"/>
</dbReference>
<feature type="repeat" description="WD" evidence="1">
    <location>
        <begin position="252"/>
        <end position="280"/>
    </location>
</feature>
<gene>
    <name evidence="3" type="ORF">FBUS_10355</name>
</gene>
<organism evidence="3 4">
    <name type="scientific">Fasciolopsis buskii</name>
    <dbReference type="NCBI Taxonomy" id="27845"/>
    <lineage>
        <taxon>Eukaryota</taxon>
        <taxon>Metazoa</taxon>
        <taxon>Spiralia</taxon>
        <taxon>Lophotrochozoa</taxon>
        <taxon>Platyhelminthes</taxon>
        <taxon>Trematoda</taxon>
        <taxon>Digenea</taxon>
        <taxon>Plagiorchiida</taxon>
        <taxon>Echinostomata</taxon>
        <taxon>Echinostomatoidea</taxon>
        <taxon>Fasciolidae</taxon>
        <taxon>Fasciolopsis</taxon>
    </lineage>
</organism>
<evidence type="ECO:0000313" key="3">
    <source>
        <dbReference type="EMBL" id="KAA0192132.1"/>
    </source>
</evidence>
<sequence length="331" mass="38468">MRVRMLSRNPSEYRRETSDDIFKIPRNYSQDEHPFALEREYVRAINAAKLERIMAKPFIGALEGTTERMTCISLNSETLGLSVFGTADGKIQYWDIALRKRIFETQAHGSEIRGICHTNRSRLMYTVSSSTIALLFYFCMSELSAIIHSIRRFFVLRLSSQCSLDSQIKQWRMNHDDISSGWQKPLSSVLMKWAPHCMDHHPVEDELLVKMDLKMNSFSWNPMEPFIFTAASEDYNVYTYDTRYFKFPRRIYRGHTNAVLDVDYSPSGREFVTGSYDSTVSWTFFRMHTKLIGTGLTPWIGVGTLIQPRSCLRFVMPTFLTAVREMSVIFV</sequence>
<reference evidence="3" key="1">
    <citation type="submission" date="2019-05" db="EMBL/GenBank/DDBJ databases">
        <title>Annotation for the trematode Fasciolopsis buski.</title>
        <authorList>
            <person name="Choi Y.-J."/>
        </authorList>
    </citation>
    <scope>NUCLEOTIDE SEQUENCE</scope>
    <source>
        <strain evidence="3">HT</strain>
        <tissue evidence="3">Whole worm</tissue>
    </source>
</reference>